<keyword evidence="2" id="KW-1185">Reference proteome</keyword>
<proteinExistence type="predicted"/>
<organism evidence="1 2">
    <name type="scientific">Parvibaculum sedimenti</name>
    <dbReference type="NCBI Taxonomy" id="2608632"/>
    <lineage>
        <taxon>Bacteria</taxon>
        <taxon>Pseudomonadati</taxon>
        <taxon>Pseudomonadota</taxon>
        <taxon>Alphaproteobacteria</taxon>
        <taxon>Hyphomicrobiales</taxon>
        <taxon>Parvibaculaceae</taxon>
        <taxon>Parvibaculum</taxon>
    </lineage>
</organism>
<dbReference type="Proteomes" id="UP000468901">
    <property type="component" value="Unassembled WGS sequence"/>
</dbReference>
<dbReference type="EMBL" id="WESC01000014">
    <property type="protein sequence ID" value="KAB7739014.1"/>
    <property type="molecule type" value="Genomic_DNA"/>
</dbReference>
<reference evidence="1 2" key="1">
    <citation type="submission" date="2019-09" db="EMBL/GenBank/DDBJ databases">
        <title>Parvibaculum sedimenti sp. nov., isolated from sediment.</title>
        <authorList>
            <person name="Wang Y."/>
        </authorList>
    </citation>
    <scope>NUCLEOTIDE SEQUENCE [LARGE SCALE GENOMIC DNA]</scope>
    <source>
        <strain evidence="1 2">HXT-9</strain>
    </source>
</reference>
<comment type="caution">
    <text evidence="1">The sequence shown here is derived from an EMBL/GenBank/DDBJ whole genome shotgun (WGS) entry which is preliminary data.</text>
</comment>
<protein>
    <submittedName>
        <fullName evidence="1">Uncharacterized protein</fullName>
    </submittedName>
</protein>
<evidence type="ECO:0000313" key="1">
    <source>
        <dbReference type="EMBL" id="KAB7739014.1"/>
    </source>
</evidence>
<name>A0A6N6VEA3_9HYPH</name>
<accession>A0A6N6VEA3</accession>
<gene>
    <name evidence="1" type="ORF">F2P47_14550</name>
</gene>
<evidence type="ECO:0000313" key="2">
    <source>
        <dbReference type="Proteomes" id="UP000468901"/>
    </source>
</evidence>
<dbReference type="RefSeq" id="WP_152217105.1">
    <property type="nucleotide sequence ID" value="NZ_JBAQYD010000008.1"/>
</dbReference>
<dbReference type="AlphaFoldDB" id="A0A6N6VEA3"/>
<sequence>MKPDADVMLGGFAGTLLMDIAPQLGGEYTLGSVGIISMSMLMMAQEVDRAAEIRYQENAQLRALFAEAARIVDDKDLAKRLDAASATKDESLRVRALDASNDALKKLLIELQALAEVSKAPWAAGLESKIWDFLLGSVEARRFVFPALG</sequence>